<keyword evidence="2" id="KW-0255">Endonuclease</keyword>
<gene>
    <name evidence="2" type="ORF">SAMN05216574_1092</name>
</gene>
<dbReference type="InterPro" id="IPR044925">
    <property type="entry name" value="His-Me_finger_sf"/>
</dbReference>
<organism evidence="2 3">
    <name type="scientific">Blastococcus tunisiensis</name>
    <dbReference type="NCBI Taxonomy" id="1798228"/>
    <lineage>
        <taxon>Bacteria</taxon>
        <taxon>Bacillati</taxon>
        <taxon>Actinomycetota</taxon>
        <taxon>Actinomycetes</taxon>
        <taxon>Geodermatophilales</taxon>
        <taxon>Geodermatophilaceae</taxon>
        <taxon>Blastococcus</taxon>
    </lineage>
</organism>
<name>A0A1I2G435_9ACTN</name>
<dbReference type="EMBL" id="FOND01000009">
    <property type="protein sequence ID" value="SFF11391.1"/>
    <property type="molecule type" value="Genomic_DNA"/>
</dbReference>
<protein>
    <submittedName>
        <fullName evidence="2">HNH endonuclease</fullName>
    </submittedName>
</protein>
<dbReference type="Pfam" id="PF13392">
    <property type="entry name" value="HNH_3"/>
    <property type="match status" value="1"/>
</dbReference>
<proteinExistence type="predicted"/>
<sequence>MIDVHRLVYETIRGPIPTGYVIDHKCHGPECTAKPCPHRACCHPDHLAAVPAKENNAAHRRRPRGNTCKRGHDLADAYVDKRGARHCGICANDRQRESSVRSEVDGRARKDGQCANGHRIAEVGLTAAGRCRECHREAQRRYKARQRARH</sequence>
<keyword evidence="3" id="KW-1185">Reference proteome</keyword>
<keyword evidence="2" id="KW-0540">Nuclease</keyword>
<dbReference type="InterPro" id="IPR003615">
    <property type="entry name" value="HNH_nuc"/>
</dbReference>
<dbReference type="SUPFAM" id="SSF54060">
    <property type="entry name" value="His-Me finger endonucleases"/>
    <property type="match status" value="1"/>
</dbReference>
<evidence type="ECO:0000259" key="1">
    <source>
        <dbReference type="Pfam" id="PF13392"/>
    </source>
</evidence>
<dbReference type="Proteomes" id="UP000198589">
    <property type="component" value="Unassembled WGS sequence"/>
</dbReference>
<dbReference type="GO" id="GO:0004519">
    <property type="term" value="F:endonuclease activity"/>
    <property type="evidence" value="ECO:0007669"/>
    <property type="project" value="UniProtKB-KW"/>
</dbReference>
<evidence type="ECO:0000313" key="3">
    <source>
        <dbReference type="Proteomes" id="UP000198589"/>
    </source>
</evidence>
<accession>A0A1I2G435</accession>
<dbReference type="AlphaFoldDB" id="A0A1I2G435"/>
<keyword evidence="2" id="KW-0378">Hydrolase</keyword>
<reference evidence="3" key="1">
    <citation type="submission" date="2016-10" db="EMBL/GenBank/DDBJ databases">
        <authorList>
            <person name="Varghese N."/>
            <person name="Submissions S."/>
        </authorList>
    </citation>
    <scope>NUCLEOTIDE SEQUENCE [LARGE SCALE GENOMIC DNA]</scope>
    <source>
        <strain evidence="3">DSM 46838</strain>
    </source>
</reference>
<dbReference type="RefSeq" id="WP_417852092.1">
    <property type="nucleotide sequence ID" value="NZ_FOND01000009.1"/>
</dbReference>
<evidence type="ECO:0000313" key="2">
    <source>
        <dbReference type="EMBL" id="SFF11391.1"/>
    </source>
</evidence>
<feature type="domain" description="HNH nuclease" evidence="1">
    <location>
        <begin position="4"/>
        <end position="31"/>
    </location>
</feature>